<dbReference type="Proteomes" id="UP000601223">
    <property type="component" value="Unassembled WGS sequence"/>
</dbReference>
<dbReference type="SUPFAM" id="SSF102114">
    <property type="entry name" value="Radical SAM enzymes"/>
    <property type="match status" value="1"/>
</dbReference>
<comment type="caution">
    <text evidence="7">The sequence shown here is derived from an EMBL/GenBank/DDBJ whole genome shotgun (WGS) entry which is preliminary data.</text>
</comment>
<sequence length="219" mass="23328">MSADALIVNRVLYPVTALGPGRRLGVWLQGCPLACAGCMSRDTWDPAMGEVVPVAELAALWDTVQADGASGLTVTGGEPLTQADALAAFVRHVAGNRIGPGGEADILLFTGYELDELDRRRQAALEGVDVLVTGRFRAAEPTRLVLRGSANQVMHLRTPLGEMRYRELAAAETDTPAMQAFVEGDRLLLSGVPQRGTLAVLERTLRAGGVQLDGVSWRP</sequence>
<keyword evidence="6" id="KW-0411">Iron-sulfur</keyword>
<gene>
    <name evidence="7" type="ORF">Cba03nite_45150</name>
</gene>
<evidence type="ECO:0000256" key="6">
    <source>
        <dbReference type="ARBA" id="ARBA00023014"/>
    </source>
</evidence>
<evidence type="ECO:0000256" key="5">
    <source>
        <dbReference type="ARBA" id="ARBA00023004"/>
    </source>
</evidence>
<dbReference type="EMBL" id="BONF01000027">
    <property type="protein sequence ID" value="GIF83166.1"/>
    <property type="molecule type" value="Genomic_DNA"/>
</dbReference>
<accession>A0A8J3JES5</accession>
<comment type="cofactor">
    <cofactor evidence="1">
        <name>[4Fe-4S] cluster</name>
        <dbReference type="ChEBI" id="CHEBI:49883"/>
    </cofactor>
</comment>
<reference evidence="7 8" key="1">
    <citation type="submission" date="2021-01" db="EMBL/GenBank/DDBJ databases">
        <title>Whole genome shotgun sequence of Catellatospora bangladeshensis NBRC 107357.</title>
        <authorList>
            <person name="Komaki H."/>
            <person name="Tamura T."/>
        </authorList>
    </citation>
    <scope>NUCLEOTIDE SEQUENCE [LARGE SCALE GENOMIC DNA]</scope>
    <source>
        <strain evidence="7 8">NBRC 107357</strain>
    </source>
</reference>
<protein>
    <submittedName>
        <fullName evidence="7">Radical activating enzyme</fullName>
    </submittedName>
</protein>
<dbReference type="RefSeq" id="WP_203749596.1">
    <property type="nucleotide sequence ID" value="NZ_BONF01000027.1"/>
</dbReference>
<dbReference type="InterPro" id="IPR058240">
    <property type="entry name" value="rSAM_sf"/>
</dbReference>
<keyword evidence="4" id="KW-0479">Metal-binding</keyword>
<keyword evidence="3" id="KW-0949">S-adenosyl-L-methionine</keyword>
<proteinExistence type="predicted"/>
<dbReference type="GO" id="GO:0004748">
    <property type="term" value="F:ribonucleoside-diphosphate reductase activity, thioredoxin disulfide as acceptor"/>
    <property type="evidence" value="ECO:0007669"/>
    <property type="project" value="TreeGrafter"/>
</dbReference>
<organism evidence="7 8">
    <name type="scientific">Catellatospora bangladeshensis</name>
    <dbReference type="NCBI Taxonomy" id="310355"/>
    <lineage>
        <taxon>Bacteria</taxon>
        <taxon>Bacillati</taxon>
        <taxon>Actinomycetota</taxon>
        <taxon>Actinomycetes</taxon>
        <taxon>Micromonosporales</taxon>
        <taxon>Micromonosporaceae</taxon>
        <taxon>Catellatospora</taxon>
    </lineage>
</organism>
<evidence type="ECO:0000313" key="8">
    <source>
        <dbReference type="Proteomes" id="UP000601223"/>
    </source>
</evidence>
<dbReference type="Gene3D" id="3.20.20.70">
    <property type="entry name" value="Aldolase class I"/>
    <property type="match status" value="1"/>
</dbReference>
<dbReference type="Pfam" id="PF13353">
    <property type="entry name" value="Fer4_12"/>
    <property type="match status" value="1"/>
</dbReference>
<evidence type="ECO:0000256" key="2">
    <source>
        <dbReference type="ARBA" id="ARBA00022485"/>
    </source>
</evidence>
<dbReference type="InterPro" id="IPR034457">
    <property type="entry name" value="Organic_radical-activating"/>
</dbReference>
<keyword evidence="5" id="KW-0408">Iron</keyword>
<dbReference type="GO" id="GO:0046872">
    <property type="term" value="F:metal ion binding"/>
    <property type="evidence" value="ECO:0007669"/>
    <property type="project" value="UniProtKB-KW"/>
</dbReference>
<dbReference type="PANTHER" id="PTHR30352">
    <property type="entry name" value="PYRUVATE FORMATE-LYASE-ACTIVATING ENZYME"/>
    <property type="match status" value="1"/>
</dbReference>
<dbReference type="InterPro" id="IPR013785">
    <property type="entry name" value="Aldolase_TIM"/>
</dbReference>
<dbReference type="AlphaFoldDB" id="A0A8J3JES5"/>
<dbReference type="SFLD" id="SFLDS00029">
    <property type="entry name" value="Radical_SAM"/>
    <property type="match status" value="1"/>
</dbReference>
<evidence type="ECO:0000256" key="4">
    <source>
        <dbReference type="ARBA" id="ARBA00022723"/>
    </source>
</evidence>
<evidence type="ECO:0000256" key="3">
    <source>
        <dbReference type="ARBA" id="ARBA00022691"/>
    </source>
</evidence>
<dbReference type="PANTHER" id="PTHR30352:SF2">
    <property type="entry name" value="ANAEROBIC RIBONUCLEOSIDE-TRIPHOSPHATE REDUCTASE-ACTIVATING PROTEIN"/>
    <property type="match status" value="1"/>
</dbReference>
<keyword evidence="2" id="KW-0004">4Fe-4S</keyword>
<keyword evidence="8" id="KW-1185">Reference proteome</keyword>
<dbReference type="GO" id="GO:0051539">
    <property type="term" value="F:4 iron, 4 sulfur cluster binding"/>
    <property type="evidence" value="ECO:0007669"/>
    <property type="project" value="UniProtKB-KW"/>
</dbReference>
<evidence type="ECO:0000313" key="7">
    <source>
        <dbReference type="EMBL" id="GIF83166.1"/>
    </source>
</evidence>
<dbReference type="InterPro" id="IPR007197">
    <property type="entry name" value="rSAM"/>
</dbReference>
<evidence type="ECO:0000256" key="1">
    <source>
        <dbReference type="ARBA" id="ARBA00001966"/>
    </source>
</evidence>
<name>A0A8J3JES5_9ACTN</name>